<proteinExistence type="predicted"/>
<dbReference type="AlphaFoldDB" id="A0A7V4TYZ9"/>
<keyword evidence="1" id="KW-0812">Transmembrane</keyword>
<accession>A0A7V4TYZ9</accession>
<feature type="transmembrane region" description="Helical" evidence="1">
    <location>
        <begin position="6"/>
        <end position="32"/>
    </location>
</feature>
<reference evidence="2" key="1">
    <citation type="journal article" date="2020" name="mSystems">
        <title>Genome- and Community-Level Interaction Insights into Carbon Utilization and Element Cycling Functions of Hydrothermarchaeota in Hydrothermal Sediment.</title>
        <authorList>
            <person name="Zhou Z."/>
            <person name="Liu Y."/>
            <person name="Xu W."/>
            <person name="Pan J."/>
            <person name="Luo Z.H."/>
            <person name="Li M."/>
        </authorList>
    </citation>
    <scope>NUCLEOTIDE SEQUENCE [LARGE SCALE GENOMIC DNA]</scope>
    <source>
        <strain evidence="2">HyVt-577</strain>
    </source>
</reference>
<feature type="transmembrane region" description="Helical" evidence="1">
    <location>
        <begin position="187"/>
        <end position="208"/>
    </location>
</feature>
<feature type="transmembrane region" description="Helical" evidence="1">
    <location>
        <begin position="215"/>
        <end position="238"/>
    </location>
</feature>
<feature type="transmembrane region" description="Helical" evidence="1">
    <location>
        <begin position="104"/>
        <end position="125"/>
    </location>
</feature>
<dbReference type="EMBL" id="DRQG01000034">
    <property type="protein sequence ID" value="HGY54900.1"/>
    <property type="molecule type" value="Genomic_DNA"/>
</dbReference>
<keyword evidence="1" id="KW-1133">Transmembrane helix</keyword>
<keyword evidence="1" id="KW-0472">Membrane</keyword>
<dbReference type="Proteomes" id="UP000885779">
    <property type="component" value="Unassembled WGS sequence"/>
</dbReference>
<comment type="caution">
    <text evidence="2">The sequence shown here is derived from an EMBL/GenBank/DDBJ whole genome shotgun (WGS) entry which is preliminary data.</text>
</comment>
<evidence type="ECO:0000256" key="1">
    <source>
        <dbReference type="SAM" id="Phobius"/>
    </source>
</evidence>
<name>A0A7V4TYZ9_CALAY</name>
<gene>
    <name evidence="2" type="ORF">ENK44_04300</name>
</gene>
<feature type="transmembrane region" description="Helical" evidence="1">
    <location>
        <begin position="52"/>
        <end position="76"/>
    </location>
</feature>
<feature type="transmembrane region" description="Helical" evidence="1">
    <location>
        <begin position="258"/>
        <end position="282"/>
    </location>
</feature>
<sequence>MLNDAWIIVVLIGQISALLLLALTLYFATPILRYWNPASGSALQLELERKTFFVSSAVEYILAFQAVIFVLFLIIVNHYLPRLINGAMCASGILSLNEYGYPALYGKIAALAAYLIFIFLNRLDLAEPAYPLTPTKYFLLPFLFWAALADTVLTVRFFSLINPDVIATCCSISFSAAKISVLSESPVTVSISALLIAYYILLVIYGYWGLKKKIAGLLLFLEFLLLPVSVFILKYHFVKYIYALPSHNCLFDLFFGRYYYIGYLLFGLLFISAMAVIGLFLLNRLKKRFTKDLKNIQQNLRVAAMGGNLLFAIIIHLYWFYWKWIIL</sequence>
<organism evidence="2">
    <name type="scientific">Caldithrix abyssi</name>
    <dbReference type="NCBI Taxonomy" id="187145"/>
    <lineage>
        <taxon>Bacteria</taxon>
        <taxon>Pseudomonadati</taxon>
        <taxon>Calditrichota</taxon>
        <taxon>Calditrichia</taxon>
        <taxon>Calditrichales</taxon>
        <taxon>Calditrichaceae</taxon>
        <taxon>Caldithrix</taxon>
    </lineage>
</organism>
<feature type="transmembrane region" description="Helical" evidence="1">
    <location>
        <begin position="137"/>
        <end position="158"/>
    </location>
</feature>
<feature type="transmembrane region" description="Helical" evidence="1">
    <location>
        <begin position="302"/>
        <end position="321"/>
    </location>
</feature>
<evidence type="ECO:0000313" key="2">
    <source>
        <dbReference type="EMBL" id="HGY54900.1"/>
    </source>
</evidence>
<protein>
    <submittedName>
        <fullName evidence="2">Uncharacterized protein</fullName>
    </submittedName>
</protein>